<accession>A0ABR2JSU4</accession>
<evidence type="ECO:0000256" key="2">
    <source>
        <dbReference type="SAM" id="Phobius"/>
    </source>
</evidence>
<comment type="caution">
    <text evidence="3">The sequence shown here is derived from an EMBL/GenBank/DDBJ whole genome shotgun (WGS) entry which is preliminary data.</text>
</comment>
<keyword evidence="4" id="KW-1185">Reference proteome</keyword>
<keyword evidence="2" id="KW-0812">Transmembrane</keyword>
<evidence type="ECO:0000256" key="1">
    <source>
        <dbReference type="SAM" id="MobiDB-lite"/>
    </source>
</evidence>
<reference evidence="3 4" key="1">
    <citation type="submission" date="2024-04" db="EMBL/GenBank/DDBJ databases">
        <title>Tritrichomonas musculus Genome.</title>
        <authorList>
            <person name="Alves-Ferreira E."/>
            <person name="Grigg M."/>
            <person name="Lorenzi H."/>
            <person name="Galac M."/>
        </authorList>
    </citation>
    <scope>NUCLEOTIDE SEQUENCE [LARGE SCALE GENOMIC DNA]</scope>
    <source>
        <strain evidence="3 4">EAF2021</strain>
    </source>
</reference>
<proteinExistence type="predicted"/>
<dbReference type="Proteomes" id="UP001470230">
    <property type="component" value="Unassembled WGS sequence"/>
</dbReference>
<name>A0ABR2JSU4_9EUKA</name>
<gene>
    <name evidence="3" type="ORF">M9Y10_044609</name>
</gene>
<organism evidence="3 4">
    <name type="scientific">Tritrichomonas musculus</name>
    <dbReference type="NCBI Taxonomy" id="1915356"/>
    <lineage>
        <taxon>Eukaryota</taxon>
        <taxon>Metamonada</taxon>
        <taxon>Parabasalia</taxon>
        <taxon>Tritrichomonadida</taxon>
        <taxon>Tritrichomonadidae</taxon>
        <taxon>Tritrichomonas</taxon>
    </lineage>
</organism>
<protein>
    <submittedName>
        <fullName evidence="3">Uncharacterized protein</fullName>
    </submittedName>
</protein>
<evidence type="ECO:0000313" key="3">
    <source>
        <dbReference type="EMBL" id="KAK8881970.1"/>
    </source>
</evidence>
<sequence length="103" mass="12274">MTEKSKRKQTKPDHKDNDDNTENDNRKDEKLVNSDDLQDKKDQIIIKESTEQNTQKKIEIYEKKLTENIKQDRSYFIILIIFILILVGAAVIRNEIDFQKYTD</sequence>
<feature type="transmembrane region" description="Helical" evidence="2">
    <location>
        <begin position="74"/>
        <end position="92"/>
    </location>
</feature>
<dbReference type="EMBL" id="JAPFFF010000009">
    <property type="protein sequence ID" value="KAK8881970.1"/>
    <property type="molecule type" value="Genomic_DNA"/>
</dbReference>
<keyword evidence="2" id="KW-1133">Transmembrane helix</keyword>
<feature type="region of interest" description="Disordered" evidence="1">
    <location>
        <begin position="1"/>
        <end position="36"/>
    </location>
</feature>
<evidence type="ECO:0000313" key="4">
    <source>
        <dbReference type="Proteomes" id="UP001470230"/>
    </source>
</evidence>
<keyword evidence="2" id="KW-0472">Membrane</keyword>